<dbReference type="Pfam" id="PF18759">
    <property type="entry name" value="Plavaka"/>
    <property type="match status" value="1"/>
</dbReference>
<protein>
    <submittedName>
        <fullName evidence="1">Uncharacterized protein</fullName>
    </submittedName>
</protein>
<dbReference type="AlphaFoldDB" id="A0A0D0CP75"/>
<name>A0A0D0CP75_9AGAM</name>
<sequence length="397" mass="45548">MFWSDATHLAQFGQAKAWPIYLFFGNLSKYLRGSPSLGACHPIAFIPDLPDTIKKFISNLYPKKKNHHDILAHCKRELVHAIWTILLDDDFIEAYKNGIVIKCYDGVKRRVFPRIFTYSADYPENKVVAARDVIYKLGSPIKGTAVEHLLKEFSLVPTINAFVDRLSPLGFDLFPALVVDLLHEFELGILKSVLKHLTRILFSIDPSQVWTLNDRFYNIPPFGTDGIRRFPENAADMKHRVARHFEDMLQCSIPAFEGLFPAEHDDIIRVLLFRLAEWHALAKLRLHTDGSLQLLDHALKALAAQLRKFERITCNAFQTRELPSETAARRRRQEMNVTSSRIQDPGARPKTFNLLTYKFHALGDYVNTIKMFGTTDSYTMQIGESAHRLIKKFYGST</sequence>
<reference evidence="1 2" key="1">
    <citation type="submission" date="2014-04" db="EMBL/GenBank/DDBJ databases">
        <authorList>
            <consortium name="DOE Joint Genome Institute"/>
            <person name="Kuo A."/>
            <person name="Kohler A."/>
            <person name="Jargeat P."/>
            <person name="Nagy L.G."/>
            <person name="Floudas D."/>
            <person name="Copeland A."/>
            <person name="Barry K.W."/>
            <person name="Cichocki N."/>
            <person name="Veneault-Fourrey C."/>
            <person name="LaButti K."/>
            <person name="Lindquist E.A."/>
            <person name="Lipzen A."/>
            <person name="Lundell T."/>
            <person name="Morin E."/>
            <person name="Murat C."/>
            <person name="Sun H."/>
            <person name="Tunlid A."/>
            <person name="Henrissat B."/>
            <person name="Grigoriev I.V."/>
            <person name="Hibbett D.S."/>
            <person name="Martin F."/>
            <person name="Nordberg H.P."/>
            <person name="Cantor M.N."/>
            <person name="Hua S.X."/>
        </authorList>
    </citation>
    <scope>NUCLEOTIDE SEQUENCE [LARGE SCALE GENOMIC DNA]</scope>
    <source>
        <strain evidence="1 2">Ve08.2h10</strain>
    </source>
</reference>
<dbReference type="STRING" id="930991.A0A0D0CP75"/>
<dbReference type="InterPro" id="IPR041078">
    <property type="entry name" value="Plavaka"/>
</dbReference>
<reference evidence="2" key="2">
    <citation type="submission" date="2015-01" db="EMBL/GenBank/DDBJ databases">
        <title>Evolutionary Origins and Diversification of the Mycorrhizal Mutualists.</title>
        <authorList>
            <consortium name="DOE Joint Genome Institute"/>
            <consortium name="Mycorrhizal Genomics Consortium"/>
            <person name="Kohler A."/>
            <person name="Kuo A."/>
            <person name="Nagy L.G."/>
            <person name="Floudas D."/>
            <person name="Copeland A."/>
            <person name="Barry K.W."/>
            <person name="Cichocki N."/>
            <person name="Veneault-Fourrey C."/>
            <person name="LaButti K."/>
            <person name="Lindquist E.A."/>
            <person name="Lipzen A."/>
            <person name="Lundell T."/>
            <person name="Morin E."/>
            <person name="Murat C."/>
            <person name="Riley R."/>
            <person name="Ohm R."/>
            <person name="Sun H."/>
            <person name="Tunlid A."/>
            <person name="Henrissat B."/>
            <person name="Grigoriev I.V."/>
            <person name="Hibbett D.S."/>
            <person name="Martin F."/>
        </authorList>
    </citation>
    <scope>NUCLEOTIDE SEQUENCE [LARGE SCALE GENOMIC DNA]</scope>
    <source>
        <strain evidence="2">Ve08.2h10</strain>
    </source>
</reference>
<accession>A0A0D0CP75</accession>
<proteinExistence type="predicted"/>
<feature type="non-terminal residue" evidence="1">
    <location>
        <position position="1"/>
    </location>
</feature>
<dbReference type="OrthoDB" id="2688701at2759"/>
<evidence type="ECO:0000313" key="1">
    <source>
        <dbReference type="EMBL" id="KIK72621.1"/>
    </source>
</evidence>
<dbReference type="InParanoid" id="A0A0D0CP75"/>
<evidence type="ECO:0000313" key="2">
    <source>
        <dbReference type="Proteomes" id="UP000054538"/>
    </source>
</evidence>
<dbReference type="Proteomes" id="UP000054538">
    <property type="component" value="Unassembled WGS sequence"/>
</dbReference>
<organism evidence="1 2">
    <name type="scientific">Paxillus rubicundulus Ve08.2h10</name>
    <dbReference type="NCBI Taxonomy" id="930991"/>
    <lineage>
        <taxon>Eukaryota</taxon>
        <taxon>Fungi</taxon>
        <taxon>Dikarya</taxon>
        <taxon>Basidiomycota</taxon>
        <taxon>Agaricomycotina</taxon>
        <taxon>Agaricomycetes</taxon>
        <taxon>Agaricomycetidae</taxon>
        <taxon>Boletales</taxon>
        <taxon>Paxilineae</taxon>
        <taxon>Paxillaceae</taxon>
        <taxon>Paxillus</taxon>
    </lineage>
</organism>
<gene>
    <name evidence="1" type="ORF">PAXRUDRAFT_798128</name>
</gene>
<dbReference type="EMBL" id="KN830623">
    <property type="protein sequence ID" value="KIK72621.1"/>
    <property type="molecule type" value="Genomic_DNA"/>
</dbReference>
<keyword evidence="2" id="KW-1185">Reference proteome</keyword>
<dbReference type="HOGENOM" id="CLU_002498_4_1_1"/>